<reference evidence="1 2" key="1">
    <citation type="submission" date="2018-09" db="EMBL/GenBank/DDBJ databases">
        <title>Identification of marine bacteria producing industrial enzymes.</title>
        <authorList>
            <person name="Cheng T.H."/>
            <person name="Saidin J."/>
            <person name="Muhd D.D."/>
            <person name="Isa M.N.M."/>
            <person name="Bakar M.F.A."/>
            <person name="Ismail N."/>
        </authorList>
    </citation>
    <scope>NUCLEOTIDE SEQUENCE [LARGE SCALE GENOMIC DNA]</scope>
    <source>
        <strain evidence="1 2">MNAD 1.6</strain>
    </source>
</reference>
<dbReference type="InterPro" id="IPR011664">
    <property type="entry name" value="Abi_system_AbiD/AbiF-like"/>
</dbReference>
<proteinExistence type="predicted"/>
<gene>
    <name evidence="1" type="ORF">D4741_20065</name>
</gene>
<evidence type="ECO:0000313" key="1">
    <source>
        <dbReference type="EMBL" id="RJF32069.1"/>
    </source>
</evidence>
<organism evidence="1 2">
    <name type="scientific">Pseudoalteromonas gelatinilytica</name>
    <dbReference type="NCBI Taxonomy" id="1703256"/>
    <lineage>
        <taxon>Bacteria</taxon>
        <taxon>Pseudomonadati</taxon>
        <taxon>Pseudomonadota</taxon>
        <taxon>Gammaproteobacteria</taxon>
        <taxon>Alteromonadales</taxon>
        <taxon>Pseudoalteromonadaceae</taxon>
        <taxon>Pseudoalteromonas</taxon>
    </lineage>
</organism>
<comment type="caution">
    <text evidence="1">The sequence shown here is derived from an EMBL/GenBank/DDBJ whole genome shotgun (WGS) entry which is preliminary data.</text>
</comment>
<protein>
    <submittedName>
        <fullName evidence="1">Abi family protein</fullName>
    </submittedName>
</protein>
<name>A0A3A3EE13_9GAMM</name>
<accession>A0A3A3EE13</accession>
<sequence>MLKECRCRIMSDIIFLPYKEKKTAQQLISDVFVKNGVKFDLISEKAAIPYLEDRNYYYKLACYRKNFRRDKKNKYIDLDFQYLVSLSKIDKELRYILLQMTLEIEHFLKVTILKDISYNTQVDGYAIVSDYISSYNAKHSRPISIETLIERGKNQNSVNHGIYHKVSTNGNYIAVWQLLEILQMQELEYFFEYYFTRYSNPLIDISAYKSLLISSRYIRNAAAHNSPILVNVASSPSNAFTTSGINKQYINKLLKPHFTNAKIALAVKPTHRFRDIASVFKLYNLLRIAPTSSTDSIVSSLESLLNNISTAPPFPRLNNDMNMFFSNLRKLFVDIYK</sequence>
<evidence type="ECO:0000313" key="2">
    <source>
        <dbReference type="Proteomes" id="UP000265938"/>
    </source>
</evidence>
<dbReference type="Pfam" id="PF07751">
    <property type="entry name" value="Abi_2"/>
    <property type="match status" value="1"/>
</dbReference>
<dbReference type="AlphaFoldDB" id="A0A3A3EE13"/>
<dbReference type="EMBL" id="QYSE01000009">
    <property type="protein sequence ID" value="RJF32069.1"/>
    <property type="molecule type" value="Genomic_DNA"/>
</dbReference>
<dbReference type="Proteomes" id="UP000265938">
    <property type="component" value="Unassembled WGS sequence"/>
</dbReference>